<dbReference type="Proteomes" id="UP000319578">
    <property type="component" value="Unassembled WGS sequence"/>
</dbReference>
<protein>
    <submittedName>
        <fullName evidence="2">Aminoglycoside phosphotransferase</fullName>
    </submittedName>
</protein>
<dbReference type="SUPFAM" id="SSF56112">
    <property type="entry name" value="Protein kinase-like (PK-like)"/>
    <property type="match status" value="1"/>
</dbReference>
<dbReference type="RefSeq" id="WP_236699997.1">
    <property type="nucleotide sequence ID" value="NZ_BJON01000023.1"/>
</dbReference>
<dbReference type="Pfam" id="PF01636">
    <property type="entry name" value="APH"/>
    <property type="match status" value="1"/>
</dbReference>
<name>A0ABQ0TWK9_9BACL</name>
<dbReference type="InterPro" id="IPR002575">
    <property type="entry name" value="Aminoglycoside_PTrfase"/>
</dbReference>
<accession>A0ABQ0TWK9</accession>
<dbReference type="PANTHER" id="PTHR41283">
    <property type="entry name" value="AMINOGLYCOSIDE PHOSPHOTRANSFERASE"/>
    <property type="match status" value="1"/>
</dbReference>
<dbReference type="Gene3D" id="3.90.1200.10">
    <property type="match status" value="1"/>
</dbReference>
<keyword evidence="3" id="KW-1185">Reference proteome</keyword>
<proteinExistence type="predicted"/>
<dbReference type="InterPro" id="IPR011009">
    <property type="entry name" value="Kinase-like_dom_sf"/>
</dbReference>
<gene>
    <name evidence="2" type="ORF">BRE01_54890</name>
</gene>
<evidence type="ECO:0000313" key="3">
    <source>
        <dbReference type="Proteomes" id="UP000319578"/>
    </source>
</evidence>
<organism evidence="2 3">
    <name type="scientific">Brevibacillus reuszeri</name>
    <dbReference type="NCBI Taxonomy" id="54915"/>
    <lineage>
        <taxon>Bacteria</taxon>
        <taxon>Bacillati</taxon>
        <taxon>Bacillota</taxon>
        <taxon>Bacilli</taxon>
        <taxon>Bacillales</taxon>
        <taxon>Paenibacillaceae</taxon>
        <taxon>Brevibacillus</taxon>
    </lineage>
</organism>
<evidence type="ECO:0000259" key="1">
    <source>
        <dbReference type="Pfam" id="PF01636"/>
    </source>
</evidence>
<reference evidence="2 3" key="1">
    <citation type="submission" date="2019-06" db="EMBL/GenBank/DDBJ databases">
        <title>Whole genome shotgun sequence of Brevibacillus reuszeri NBRC 15719.</title>
        <authorList>
            <person name="Hosoyama A."/>
            <person name="Uohara A."/>
            <person name="Ohji S."/>
            <person name="Ichikawa N."/>
        </authorList>
    </citation>
    <scope>NUCLEOTIDE SEQUENCE [LARGE SCALE GENOMIC DNA]</scope>
    <source>
        <strain evidence="2 3">NBRC 15719</strain>
    </source>
</reference>
<dbReference type="PANTHER" id="PTHR41283:SF1">
    <property type="entry name" value="AMINOGLYCOSIDE PHOSPHOTRANSFERASE DOMAIN-CONTAINING PROTEIN"/>
    <property type="match status" value="1"/>
</dbReference>
<feature type="domain" description="Aminoglycoside phosphotransferase" evidence="1">
    <location>
        <begin position="21"/>
        <end position="243"/>
    </location>
</feature>
<sequence length="268" mass="31109">MSEWLDQLQNEIPALANAVRIEKILKGFSTDEKYRIYPDHGENQLLRVFKLDQWEQKTVEYEILETIQTLGVKASSPIELGMHQRLGIGYMILSYLEGEDARDVLAELSTDEQQKIGYNAGRELAKMHQLSAPPSISSWFDRCVPKHRKYVKAYHDSSLRINHTDKILDFIEQHLPYLKERPNRFLHDDFHVGNLIVHNRTYAGVIDFNRYDWGDPIHEFTKLAFFSRESSVPFCQGQIAGYFQKAGEIDSFWILYSVYTAGCACVVR</sequence>
<comment type="caution">
    <text evidence="2">The sequence shown here is derived from an EMBL/GenBank/DDBJ whole genome shotgun (WGS) entry which is preliminary data.</text>
</comment>
<dbReference type="EMBL" id="BJON01000023">
    <property type="protein sequence ID" value="GED71787.1"/>
    <property type="molecule type" value="Genomic_DNA"/>
</dbReference>
<evidence type="ECO:0000313" key="2">
    <source>
        <dbReference type="EMBL" id="GED71787.1"/>
    </source>
</evidence>